<keyword evidence="3" id="KW-0732">Signal</keyword>
<dbReference type="PROSITE" id="PS50005">
    <property type="entry name" value="TPR"/>
    <property type="match status" value="1"/>
</dbReference>
<dbReference type="SMART" id="SM00028">
    <property type="entry name" value="TPR"/>
    <property type="match status" value="2"/>
</dbReference>
<proteinExistence type="predicted"/>
<evidence type="ECO:0000313" key="5">
    <source>
        <dbReference type="Proteomes" id="UP000001036"/>
    </source>
</evidence>
<gene>
    <name evidence="4" type="ordered locus">CJA_3319</name>
</gene>
<reference evidence="4 5" key="1">
    <citation type="journal article" date="2008" name="J. Bacteriol.">
        <title>Insights into plant cell wall degradation from the genome sequence of the soil bacterium Cellvibrio japonicus.</title>
        <authorList>
            <person name="Deboy R.T."/>
            <person name="Mongodin E.F."/>
            <person name="Fouts D.E."/>
            <person name="Tailford L.E."/>
            <person name="Khouri H."/>
            <person name="Emerson J.B."/>
            <person name="Mohamoud Y."/>
            <person name="Watkins K."/>
            <person name="Henrissat B."/>
            <person name="Gilbert H.J."/>
            <person name="Nelson K.E."/>
        </authorList>
    </citation>
    <scope>NUCLEOTIDE SEQUENCE [LARGE SCALE GENOMIC DNA]</scope>
    <source>
        <strain evidence="4 5">Ueda107</strain>
    </source>
</reference>
<dbReference type="eggNOG" id="COG0457">
    <property type="taxonomic scope" value="Bacteria"/>
</dbReference>
<evidence type="ECO:0000256" key="2">
    <source>
        <dbReference type="SAM" id="Coils"/>
    </source>
</evidence>
<dbReference type="InterPro" id="IPR011990">
    <property type="entry name" value="TPR-like_helical_dom_sf"/>
</dbReference>
<dbReference type="STRING" id="498211.CJA_3319"/>
<keyword evidence="5" id="KW-1185">Reference proteome</keyword>
<dbReference type="KEGG" id="cja:CJA_3319"/>
<keyword evidence="1" id="KW-0802">TPR repeat</keyword>
<protein>
    <submittedName>
        <fullName evidence="4">Uncharacterized protein</fullName>
    </submittedName>
</protein>
<dbReference type="SUPFAM" id="SSF48452">
    <property type="entry name" value="TPR-like"/>
    <property type="match status" value="1"/>
</dbReference>
<organism evidence="4 5">
    <name type="scientific">Cellvibrio japonicus (strain Ueda107)</name>
    <name type="common">Pseudomonas fluorescens subsp. cellulosa</name>
    <dbReference type="NCBI Taxonomy" id="498211"/>
    <lineage>
        <taxon>Bacteria</taxon>
        <taxon>Pseudomonadati</taxon>
        <taxon>Pseudomonadota</taxon>
        <taxon>Gammaproteobacteria</taxon>
        <taxon>Cellvibrionales</taxon>
        <taxon>Cellvibrionaceae</taxon>
        <taxon>Cellvibrio</taxon>
    </lineage>
</organism>
<name>B3PEL7_CELJU</name>
<feature type="chain" id="PRO_5002796597" evidence="3">
    <location>
        <begin position="38"/>
        <end position="660"/>
    </location>
</feature>
<feature type="repeat" description="TPR" evidence="1">
    <location>
        <begin position="190"/>
        <end position="223"/>
    </location>
</feature>
<feature type="coiled-coil region" evidence="2">
    <location>
        <begin position="445"/>
        <end position="477"/>
    </location>
</feature>
<dbReference type="Gene3D" id="1.25.40.10">
    <property type="entry name" value="Tetratricopeptide repeat domain"/>
    <property type="match status" value="2"/>
</dbReference>
<dbReference type="EMBL" id="CP000934">
    <property type="protein sequence ID" value="ACE83280.1"/>
    <property type="molecule type" value="Genomic_DNA"/>
</dbReference>
<sequence length="660" mass="74867">MPPRLRQFSACRLCAGRMVRIALVSLTGLCGFLPAFADQPKTAVADLRYGVALYHYYQQDYLAALSELMVADAKEGIQGHGDNPELIAGGVSLAFGMQRHAEQVFRSILQDERRPQSVRDAAWFYLGKLHYLHGDWDAASESFARVSRSFDPDLRAQMESLQISIAIHQQVFSDYSIKQLKRDEKGQWLPYVYYNLGAAHARAGDFKQAQAFFRELSQQDAGKGVAAQREHWALQDKAHTAMGYSYLAQQSYAAAIREFTQVRLNGSFANQALLGYGWAAVAQEEYSKALQPWQLLRTRSLIYPAVQESLLALPFAYEKLDAPGEAMAAYQQAEVLLEREIQLVRDMRATLTEEELLTLVGGEPLSAQALQEWSKQSVQDEPGIVAAAVTDDGQNWLRLDQTSIIKTRSAYLAELFSQNQFQTAVLQLRDLLRLQKLLEAWQPKLDVYRELLLQKQAERNRQERQLASQQLTQKEQQLGVARDQLRARIEAIESSDDYMALADDDSRELYQLVMRGEQTIKRMNAAGQDASEAATRLRMFRGILLWQAAQEFPGRLADLNARQQQAEVTLQQLAETRERIQAILATSLDVQPMLVRIQQSERENNALLARTRDLIHAQGTILRQQVDAQLLAHEKRLNTYLAQSHLAVARLYDTELRKQP</sequence>
<evidence type="ECO:0000256" key="1">
    <source>
        <dbReference type="PROSITE-ProRule" id="PRU00339"/>
    </source>
</evidence>
<dbReference type="AlphaFoldDB" id="B3PEL7"/>
<accession>B3PEL7</accession>
<feature type="signal peptide" evidence="3">
    <location>
        <begin position="1"/>
        <end position="37"/>
    </location>
</feature>
<dbReference type="Proteomes" id="UP000001036">
    <property type="component" value="Chromosome"/>
</dbReference>
<dbReference type="RefSeq" id="WP_012488895.1">
    <property type="nucleotide sequence ID" value="NC_010995.1"/>
</dbReference>
<dbReference type="InterPro" id="IPR019734">
    <property type="entry name" value="TPR_rpt"/>
</dbReference>
<evidence type="ECO:0000256" key="3">
    <source>
        <dbReference type="SAM" id="SignalP"/>
    </source>
</evidence>
<evidence type="ECO:0000313" key="4">
    <source>
        <dbReference type="EMBL" id="ACE83280.1"/>
    </source>
</evidence>
<dbReference type="HOGENOM" id="CLU_029512_0_0_6"/>
<keyword evidence="2" id="KW-0175">Coiled coil</keyword>